<accession>A0A7X8YF13</accession>
<evidence type="ECO:0000259" key="1">
    <source>
        <dbReference type="Pfam" id="PF13340"/>
    </source>
</evidence>
<proteinExistence type="predicted"/>
<keyword evidence="3" id="KW-1185">Reference proteome</keyword>
<gene>
    <name evidence="2" type="ORF">HGQ17_14405</name>
</gene>
<dbReference type="Pfam" id="PF13340">
    <property type="entry name" value="DUF4096"/>
    <property type="match status" value="1"/>
</dbReference>
<dbReference type="InterPro" id="IPR025161">
    <property type="entry name" value="IS402-like_dom"/>
</dbReference>
<organism evidence="2 3">
    <name type="scientific">Nesterenkonia sedimenti</name>
    <dbReference type="NCBI Taxonomy" id="1463632"/>
    <lineage>
        <taxon>Bacteria</taxon>
        <taxon>Bacillati</taxon>
        <taxon>Actinomycetota</taxon>
        <taxon>Actinomycetes</taxon>
        <taxon>Micrococcales</taxon>
        <taxon>Micrococcaceae</taxon>
        <taxon>Nesterenkonia</taxon>
    </lineage>
</organism>
<evidence type="ECO:0000313" key="2">
    <source>
        <dbReference type="EMBL" id="NLS11169.1"/>
    </source>
</evidence>
<comment type="caution">
    <text evidence="2">The sequence shown here is derived from an EMBL/GenBank/DDBJ whole genome shotgun (WGS) entry which is preliminary data.</text>
</comment>
<dbReference type="AlphaFoldDB" id="A0A7X8YF13"/>
<dbReference type="Proteomes" id="UP000523139">
    <property type="component" value="Unassembled WGS sequence"/>
</dbReference>
<feature type="domain" description="Insertion element IS402-like" evidence="1">
    <location>
        <begin position="12"/>
        <end position="53"/>
    </location>
</feature>
<sequence>MSTTSTSRYQVLTDEQWERVQPLLPSNEGRKGHPFRDNRRVVEAMIYRARTGIEVCQR</sequence>
<protein>
    <submittedName>
        <fullName evidence="2">Transposase</fullName>
    </submittedName>
</protein>
<reference evidence="2 3" key="1">
    <citation type="submission" date="2020-04" db="EMBL/GenBank/DDBJ databases">
        <title>Nesterenkonia sp. nov., isolated from marine sediment.</title>
        <authorList>
            <person name="Zhang G."/>
        </authorList>
    </citation>
    <scope>NUCLEOTIDE SEQUENCE [LARGE SCALE GENOMIC DNA]</scope>
    <source>
        <strain evidence="2 3">MY13</strain>
    </source>
</reference>
<name>A0A7X8YF13_9MICC</name>
<dbReference type="EMBL" id="JABAHY010000026">
    <property type="protein sequence ID" value="NLS11169.1"/>
    <property type="molecule type" value="Genomic_DNA"/>
</dbReference>
<evidence type="ECO:0000313" key="3">
    <source>
        <dbReference type="Proteomes" id="UP000523139"/>
    </source>
</evidence>